<keyword evidence="1" id="KW-0732">Signal</keyword>
<gene>
    <name evidence="2" type="ORF">CVT26_002611</name>
</gene>
<comment type="caution">
    <text evidence="2">The sequence shown here is derived from an EMBL/GenBank/DDBJ whole genome shotgun (WGS) entry which is preliminary data.</text>
</comment>
<evidence type="ECO:0000256" key="1">
    <source>
        <dbReference type="SAM" id="SignalP"/>
    </source>
</evidence>
<keyword evidence="3" id="KW-1185">Reference proteome</keyword>
<dbReference type="InParanoid" id="A0A409VF69"/>
<accession>A0A409VF69</accession>
<organism evidence="2 3">
    <name type="scientific">Gymnopilus dilepis</name>
    <dbReference type="NCBI Taxonomy" id="231916"/>
    <lineage>
        <taxon>Eukaryota</taxon>
        <taxon>Fungi</taxon>
        <taxon>Dikarya</taxon>
        <taxon>Basidiomycota</taxon>
        <taxon>Agaricomycotina</taxon>
        <taxon>Agaricomycetes</taxon>
        <taxon>Agaricomycetidae</taxon>
        <taxon>Agaricales</taxon>
        <taxon>Agaricineae</taxon>
        <taxon>Hymenogastraceae</taxon>
        <taxon>Gymnopilus</taxon>
    </lineage>
</organism>
<dbReference type="AlphaFoldDB" id="A0A409VF69"/>
<name>A0A409VF69_9AGAR</name>
<feature type="signal peptide" evidence="1">
    <location>
        <begin position="1"/>
        <end position="21"/>
    </location>
</feature>
<dbReference type="Proteomes" id="UP000284706">
    <property type="component" value="Unassembled WGS sequence"/>
</dbReference>
<sequence>MKFNSWALPLCFLTLPLSVLGTITLQVVGGVVHSGSVQIQWTRSDIVNDSADFFISCINTATSTVEQTGEVFLLSNTKTTGTQPCIIDTAGPYKFTATDRISKVVLASTPVFPVQSLFT</sequence>
<protein>
    <submittedName>
        <fullName evidence="2">Uncharacterized protein</fullName>
    </submittedName>
</protein>
<dbReference type="EMBL" id="NHYE01005661">
    <property type="protein sequence ID" value="PPQ64893.1"/>
    <property type="molecule type" value="Genomic_DNA"/>
</dbReference>
<proteinExistence type="predicted"/>
<evidence type="ECO:0000313" key="3">
    <source>
        <dbReference type="Proteomes" id="UP000284706"/>
    </source>
</evidence>
<evidence type="ECO:0000313" key="2">
    <source>
        <dbReference type="EMBL" id="PPQ64893.1"/>
    </source>
</evidence>
<feature type="chain" id="PRO_5019227663" evidence="1">
    <location>
        <begin position="22"/>
        <end position="119"/>
    </location>
</feature>
<reference evidence="2 3" key="1">
    <citation type="journal article" date="2018" name="Evol. Lett.">
        <title>Horizontal gene cluster transfer increased hallucinogenic mushroom diversity.</title>
        <authorList>
            <person name="Reynolds H.T."/>
            <person name="Vijayakumar V."/>
            <person name="Gluck-Thaler E."/>
            <person name="Korotkin H.B."/>
            <person name="Matheny P.B."/>
            <person name="Slot J.C."/>
        </authorList>
    </citation>
    <scope>NUCLEOTIDE SEQUENCE [LARGE SCALE GENOMIC DNA]</scope>
    <source>
        <strain evidence="2 3">SRW20</strain>
    </source>
</reference>